<reference evidence="2" key="1">
    <citation type="journal article" date="2014" name="BMC Genomics">
        <title>Characterizing the developmental transcriptome of the oriental fruit fly, Bactrocera dorsalis (Diptera: Tephritidae) through comparative genomic analysis with Drosophila melanogaster utilizing modENCODE datasets.</title>
        <authorList>
            <person name="Geib S.M."/>
            <person name="Calla B."/>
            <person name="Hall B."/>
            <person name="Hou S."/>
            <person name="Manoukis N.C."/>
        </authorList>
    </citation>
    <scope>NUCLEOTIDE SEQUENCE</scope>
    <source>
        <strain evidence="2">Punador</strain>
    </source>
</reference>
<sequence length="485" mass="55961">MAAGRSYLKRVMAGVEIEHMTLLEAKRGHHELYQALLSELCFEGCMTCAKYFEYLVCEENALINDKFIKKRMWTKKTELLKLYETCKAAELVSKLKTCISRKSTYELIYQALSIAKSLPDSFHWFTKSFLEIIIEIADSFGVNNIMCCELRAKIYTHFAVFHMSGRAHSFKREITYFEKALSLSRAQDWRTDNITPVFDEQNLHEFVGVTFASVLFKSAKAFIHTNPKLGIEQADRSIKCIAEVGQMKLKILVAKAIFVKARLLIEISNYKEAMRHLRSAERYLMGEKNNEFQKVRCEINISKALCYENLGSTSYAMAKLRLAILLARQLELSKLLGLALLQVAKIYMKTPSKYHLAENALREARDSFQDEEESENKRCVKYMVALLQTISNEKTYIDIIKNSQFNFCDLYKLRKWKNQAKPFWKRRGAITFIKSFTTLSLLSLATTDLPSEVSEDSEEPTSEVNESESEERGSDPIECLLNEFK</sequence>
<protein>
    <submittedName>
        <fullName evidence="2">Uncharacterized protein</fullName>
    </submittedName>
</protein>
<feature type="compositionally biased region" description="Acidic residues" evidence="1">
    <location>
        <begin position="453"/>
        <end position="469"/>
    </location>
</feature>
<dbReference type="AlphaFoldDB" id="A0A034W682"/>
<accession>A0A034W682</accession>
<proteinExistence type="predicted"/>
<organism evidence="2">
    <name type="scientific">Bactrocera dorsalis</name>
    <name type="common">Oriental fruit fly</name>
    <name type="synonym">Dacus dorsalis</name>
    <dbReference type="NCBI Taxonomy" id="27457"/>
    <lineage>
        <taxon>Eukaryota</taxon>
        <taxon>Metazoa</taxon>
        <taxon>Ecdysozoa</taxon>
        <taxon>Arthropoda</taxon>
        <taxon>Hexapoda</taxon>
        <taxon>Insecta</taxon>
        <taxon>Pterygota</taxon>
        <taxon>Neoptera</taxon>
        <taxon>Endopterygota</taxon>
        <taxon>Diptera</taxon>
        <taxon>Brachycera</taxon>
        <taxon>Muscomorpha</taxon>
        <taxon>Tephritoidea</taxon>
        <taxon>Tephritidae</taxon>
        <taxon>Bactrocera</taxon>
        <taxon>Bactrocera</taxon>
    </lineage>
</organism>
<evidence type="ECO:0000256" key="1">
    <source>
        <dbReference type="SAM" id="MobiDB-lite"/>
    </source>
</evidence>
<dbReference type="EMBL" id="GAKP01009145">
    <property type="protein sequence ID" value="JAC49807.1"/>
    <property type="molecule type" value="Transcribed_RNA"/>
</dbReference>
<dbReference type="OrthoDB" id="7996681at2759"/>
<dbReference type="SUPFAM" id="SSF48452">
    <property type="entry name" value="TPR-like"/>
    <property type="match status" value="1"/>
</dbReference>
<feature type="region of interest" description="Disordered" evidence="1">
    <location>
        <begin position="448"/>
        <end position="485"/>
    </location>
</feature>
<dbReference type="InterPro" id="IPR011990">
    <property type="entry name" value="TPR-like_helical_dom_sf"/>
</dbReference>
<evidence type="ECO:0000313" key="2">
    <source>
        <dbReference type="EMBL" id="JAC49807.1"/>
    </source>
</evidence>
<name>A0A034W682_BACDO</name>